<dbReference type="Proteomes" id="UP000887458">
    <property type="component" value="Unassembled WGS sequence"/>
</dbReference>
<reference evidence="1 2" key="2">
    <citation type="journal article" date="2022" name="Mol. Biol. Evol.">
        <title>Comparative Genomics Reveals Insights into the Divergent Evolution of Astigmatic Mites and Household Pest Adaptations.</title>
        <authorList>
            <person name="Xiong Q."/>
            <person name="Wan A.T."/>
            <person name="Liu X."/>
            <person name="Fung C.S."/>
            <person name="Xiao X."/>
            <person name="Malainual N."/>
            <person name="Hou J."/>
            <person name="Wang L."/>
            <person name="Wang M."/>
            <person name="Yang K.Y."/>
            <person name="Cui Y."/>
            <person name="Leung E.L."/>
            <person name="Nong W."/>
            <person name="Shin S.K."/>
            <person name="Au S.W."/>
            <person name="Jeong K.Y."/>
            <person name="Chew F.T."/>
            <person name="Hui J.H."/>
            <person name="Leung T.F."/>
            <person name="Tungtrongchitr A."/>
            <person name="Zhong N."/>
            <person name="Liu Z."/>
            <person name="Tsui S.K."/>
        </authorList>
    </citation>
    <scope>NUCLEOTIDE SEQUENCE [LARGE SCALE GENOMIC DNA]</scope>
    <source>
        <strain evidence="1">Derp</strain>
    </source>
</reference>
<proteinExistence type="predicted"/>
<dbReference type="EMBL" id="NJHN03000037">
    <property type="protein sequence ID" value="KAH9422146.1"/>
    <property type="molecule type" value="Genomic_DNA"/>
</dbReference>
<evidence type="ECO:0000313" key="2">
    <source>
        <dbReference type="Proteomes" id="UP000887458"/>
    </source>
</evidence>
<organism evidence="1 2">
    <name type="scientific">Dermatophagoides pteronyssinus</name>
    <name type="common">European house dust mite</name>
    <dbReference type="NCBI Taxonomy" id="6956"/>
    <lineage>
        <taxon>Eukaryota</taxon>
        <taxon>Metazoa</taxon>
        <taxon>Ecdysozoa</taxon>
        <taxon>Arthropoda</taxon>
        <taxon>Chelicerata</taxon>
        <taxon>Arachnida</taxon>
        <taxon>Acari</taxon>
        <taxon>Acariformes</taxon>
        <taxon>Sarcoptiformes</taxon>
        <taxon>Astigmata</taxon>
        <taxon>Psoroptidia</taxon>
        <taxon>Analgoidea</taxon>
        <taxon>Pyroglyphidae</taxon>
        <taxon>Dermatophagoidinae</taxon>
        <taxon>Dermatophagoides</taxon>
    </lineage>
</organism>
<gene>
    <name evidence="1" type="ORF">DERP_002441</name>
</gene>
<reference evidence="1 2" key="1">
    <citation type="journal article" date="2018" name="J. Allergy Clin. Immunol.">
        <title>High-quality assembly of Dermatophagoides pteronyssinus genome and transcriptome reveals a wide range of novel allergens.</title>
        <authorList>
            <person name="Liu X.Y."/>
            <person name="Yang K.Y."/>
            <person name="Wang M.Q."/>
            <person name="Kwok J.S."/>
            <person name="Zeng X."/>
            <person name="Yang Z."/>
            <person name="Xiao X.J."/>
            <person name="Lau C.P."/>
            <person name="Li Y."/>
            <person name="Huang Z.M."/>
            <person name="Ba J.G."/>
            <person name="Yim A.K."/>
            <person name="Ouyang C.Y."/>
            <person name="Ngai S.M."/>
            <person name="Chan T.F."/>
            <person name="Leung E.L."/>
            <person name="Liu L."/>
            <person name="Liu Z.G."/>
            <person name="Tsui S.K."/>
        </authorList>
    </citation>
    <scope>NUCLEOTIDE SEQUENCE [LARGE SCALE GENOMIC DNA]</scope>
    <source>
        <strain evidence="1">Derp</strain>
    </source>
</reference>
<evidence type="ECO:0000313" key="1">
    <source>
        <dbReference type="EMBL" id="KAH9422146.1"/>
    </source>
</evidence>
<protein>
    <submittedName>
        <fullName evidence="1">Uncharacterized protein</fullName>
    </submittedName>
</protein>
<accession>A0ABQ8JHR0</accession>
<keyword evidence="2" id="KW-1185">Reference proteome</keyword>
<sequence>MKTIFRFSLSSSPNGVLNVIGKWLLELQHYYTDSWNFCCFVYDVVFRMRNKSFVKKKKKRMRPFPNRNDKETTLN</sequence>
<comment type="caution">
    <text evidence="1">The sequence shown here is derived from an EMBL/GenBank/DDBJ whole genome shotgun (WGS) entry which is preliminary data.</text>
</comment>
<name>A0ABQ8JHR0_DERPT</name>